<gene>
    <name evidence="2" type="ORF">C5167_005007</name>
</gene>
<dbReference type="Proteomes" id="UP000316621">
    <property type="component" value="Chromosome 4"/>
</dbReference>
<organism evidence="2 3">
    <name type="scientific">Papaver somniferum</name>
    <name type="common">Opium poppy</name>
    <dbReference type="NCBI Taxonomy" id="3469"/>
    <lineage>
        <taxon>Eukaryota</taxon>
        <taxon>Viridiplantae</taxon>
        <taxon>Streptophyta</taxon>
        <taxon>Embryophyta</taxon>
        <taxon>Tracheophyta</taxon>
        <taxon>Spermatophyta</taxon>
        <taxon>Magnoliopsida</taxon>
        <taxon>Ranunculales</taxon>
        <taxon>Papaveraceae</taxon>
        <taxon>Papaveroideae</taxon>
        <taxon>Papaver</taxon>
    </lineage>
</organism>
<evidence type="ECO:0000313" key="2">
    <source>
        <dbReference type="EMBL" id="RZC57692.1"/>
    </source>
</evidence>
<reference evidence="2 3" key="1">
    <citation type="journal article" date="2018" name="Science">
        <title>The opium poppy genome and morphinan production.</title>
        <authorList>
            <person name="Guo L."/>
            <person name="Winzer T."/>
            <person name="Yang X."/>
            <person name="Li Y."/>
            <person name="Ning Z."/>
            <person name="He Z."/>
            <person name="Teodor R."/>
            <person name="Lu Y."/>
            <person name="Bowser T.A."/>
            <person name="Graham I.A."/>
            <person name="Ye K."/>
        </authorList>
    </citation>
    <scope>NUCLEOTIDE SEQUENCE [LARGE SCALE GENOMIC DNA]</scope>
    <source>
        <strain evidence="3">cv. HN1</strain>
        <tissue evidence="2">Leaves</tissue>
    </source>
</reference>
<feature type="compositionally biased region" description="Low complexity" evidence="1">
    <location>
        <begin position="22"/>
        <end position="34"/>
    </location>
</feature>
<sequence length="98" mass="10967">MATMPRKPFVVPTSSSLDVKRSLSAGSGDSQSSAKMTTSNGSHRKESLQTVSVLRCKPWPGLVKRQDGWNEAVMRQCTWIRPKPIQILTHLIQTLTRF</sequence>
<proteinExistence type="predicted"/>
<keyword evidence="3" id="KW-1185">Reference proteome</keyword>
<feature type="region of interest" description="Disordered" evidence="1">
    <location>
        <begin position="1"/>
        <end position="48"/>
    </location>
</feature>
<dbReference type="AlphaFoldDB" id="A0A4Y7JCB5"/>
<name>A0A4Y7JCB5_PAPSO</name>
<dbReference type="Gramene" id="RZC57692">
    <property type="protein sequence ID" value="RZC57692"/>
    <property type="gene ID" value="C5167_005007"/>
</dbReference>
<evidence type="ECO:0000313" key="3">
    <source>
        <dbReference type="Proteomes" id="UP000316621"/>
    </source>
</evidence>
<evidence type="ECO:0000256" key="1">
    <source>
        <dbReference type="SAM" id="MobiDB-lite"/>
    </source>
</evidence>
<protein>
    <submittedName>
        <fullName evidence="2">Uncharacterized protein</fullName>
    </submittedName>
</protein>
<accession>A0A4Y7JCB5</accession>
<dbReference type="EMBL" id="CM010718">
    <property type="protein sequence ID" value="RZC57692.1"/>
    <property type="molecule type" value="Genomic_DNA"/>
</dbReference>